<dbReference type="PROSITE" id="PS01063">
    <property type="entry name" value="SIGMA70_ECF"/>
    <property type="match status" value="1"/>
</dbReference>
<evidence type="ECO:0000256" key="7">
    <source>
        <dbReference type="SAM" id="MobiDB-lite"/>
    </source>
</evidence>
<dbReference type="Proteomes" id="UP000278222">
    <property type="component" value="Unassembled WGS sequence"/>
</dbReference>
<evidence type="ECO:0000256" key="1">
    <source>
        <dbReference type="ARBA" id="ARBA00010641"/>
    </source>
</evidence>
<keyword evidence="4 6" id="KW-0238">DNA-binding</keyword>
<evidence type="ECO:0000256" key="4">
    <source>
        <dbReference type="ARBA" id="ARBA00023125"/>
    </source>
</evidence>
<dbReference type="InterPro" id="IPR014284">
    <property type="entry name" value="RNA_pol_sigma-70_dom"/>
</dbReference>
<dbReference type="Gene3D" id="1.10.10.10">
    <property type="entry name" value="Winged helix-like DNA-binding domain superfamily/Winged helix DNA-binding domain"/>
    <property type="match status" value="1"/>
</dbReference>
<name>A0A3N1KUV8_9PROT</name>
<dbReference type="InterPro" id="IPR013324">
    <property type="entry name" value="RNA_pol_sigma_r3/r4-like"/>
</dbReference>
<sequence length="219" mass="23622">MNSMDSAGDQTLIRSASGDRETPVAGTSASNSAPSGAAAAIGIREELIACLPQLRAFARSLAGQRELADDLVQDAIVRALAAQDSFRPGTNFRAWIFTILRNLFFTERRKSRMVVQSIDTMDQDLIPVAASQESTVEFDDFRIALMKLPHDQREALILVGASGMSYEEAAQVSGCAVGTVKSRVSRARKTLVQLTGRTEEGEREAAELPLPRDRPAGVG</sequence>
<evidence type="ECO:0000313" key="11">
    <source>
        <dbReference type="Proteomes" id="UP000278222"/>
    </source>
</evidence>
<keyword evidence="3 6" id="KW-0731">Sigma factor</keyword>
<dbReference type="AlphaFoldDB" id="A0A3N1KUV8"/>
<evidence type="ECO:0000313" key="10">
    <source>
        <dbReference type="EMBL" id="ROP83764.1"/>
    </source>
</evidence>
<feature type="compositionally biased region" description="Basic and acidic residues" evidence="7">
    <location>
        <begin position="197"/>
        <end position="219"/>
    </location>
</feature>
<dbReference type="RefSeq" id="WP_245978478.1">
    <property type="nucleotide sequence ID" value="NZ_AP019700.1"/>
</dbReference>
<dbReference type="GO" id="GO:0003677">
    <property type="term" value="F:DNA binding"/>
    <property type="evidence" value="ECO:0007669"/>
    <property type="project" value="UniProtKB-KW"/>
</dbReference>
<dbReference type="Pfam" id="PF08281">
    <property type="entry name" value="Sigma70_r4_2"/>
    <property type="match status" value="1"/>
</dbReference>
<dbReference type="Pfam" id="PF04542">
    <property type="entry name" value="Sigma70_r2"/>
    <property type="match status" value="1"/>
</dbReference>
<feature type="domain" description="RNA polymerase sigma-70 region 2" evidence="8">
    <location>
        <begin position="50"/>
        <end position="112"/>
    </location>
</feature>
<dbReference type="InterPro" id="IPR013325">
    <property type="entry name" value="RNA_pol_sigma_r2"/>
</dbReference>
<keyword evidence="5 6" id="KW-0804">Transcription</keyword>
<dbReference type="InterPro" id="IPR000838">
    <property type="entry name" value="RNA_pol_sigma70_ECF_CS"/>
</dbReference>
<dbReference type="SUPFAM" id="SSF88946">
    <property type="entry name" value="Sigma2 domain of RNA polymerase sigma factors"/>
    <property type="match status" value="1"/>
</dbReference>
<keyword evidence="2 6" id="KW-0805">Transcription regulation</keyword>
<dbReference type="SUPFAM" id="SSF88659">
    <property type="entry name" value="Sigma3 and sigma4 domains of RNA polymerase sigma factors"/>
    <property type="match status" value="1"/>
</dbReference>
<evidence type="ECO:0000256" key="3">
    <source>
        <dbReference type="ARBA" id="ARBA00023082"/>
    </source>
</evidence>
<comment type="similarity">
    <text evidence="1 6">Belongs to the sigma-70 factor family. ECF subfamily.</text>
</comment>
<protein>
    <recommendedName>
        <fullName evidence="6">RNA polymerase sigma factor</fullName>
    </recommendedName>
</protein>
<keyword evidence="11" id="KW-1185">Reference proteome</keyword>
<dbReference type="EMBL" id="RJKX01000016">
    <property type="protein sequence ID" value="ROP83764.1"/>
    <property type="molecule type" value="Genomic_DNA"/>
</dbReference>
<gene>
    <name evidence="10" type="ORF">EDC65_4413</name>
</gene>
<dbReference type="InterPro" id="IPR007627">
    <property type="entry name" value="RNA_pol_sigma70_r2"/>
</dbReference>
<feature type="compositionally biased region" description="Polar residues" evidence="7">
    <location>
        <begin position="1"/>
        <end position="14"/>
    </location>
</feature>
<feature type="region of interest" description="Disordered" evidence="7">
    <location>
        <begin position="1"/>
        <end position="35"/>
    </location>
</feature>
<dbReference type="InterPro" id="IPR013249">
    <property type="entry name" value="RNA_pol_sigma70_r4_t2"/>
</dbReference>
<evidence type="ECO:0000259" key="8">
    <source>
        <dbReference type="Pfam" id="PF04542"/>
    </source>
</evidence>
<dbReference type="NCBIfam" id="TIGR02937">
    <property type="entry name" value="sigma70-ECF"/>
    <property type="match status" value="1"/>
</dbReference>
<evidence type="ECO:0000259" key="9">
    <source>
        <dbReference type="Pfam" id="PF08281"/>
    </source>
</evidence>
<dbReference type="GO" id="GO:0006352">
    <property type="term" value="P:DNA-templated transcription initiation"/>
    <property type="evidence" value="ECO:0007669"/>
    <property type="project" value="InterPro"/>
</dbReference>
<organism evidence="10 11">
    <name type="scientific">Stella humosa</name>
    <dbReference type="NCBI Taxonomy" id="94"/>
    <lineage>
        <taxon>Bacteria</taxon>
        <taxon>Pseudomonadati</taxon>
        <taxon>Pseudomonadota</taxon>
        <taxon>Alphaproteobacteria</taxon>
        <taxon>Rhodospirillales</taxon>
        <taxon>Stellaceae</taxon>
        <taxon>Stella</taxon>
    </lineage>
</organism>
<accession>A0A3N1KUV8</accession>
<evidence type="ECO:0000256" key="6">
    <source>
        <dbReference type="RuleBase" id="RU000716"/>
    </source>
</evidence>
<dbReference type="InterPro" id="IPR039425">
    <property type="entry name" value="RNA_pol_sigma-70-like"/>
</dbReference>
<reference evidence="10 11" key="1">
    <citation type="submission" date="2018-11" db="EMBL/GenBank/DDBJ databases">
        <title>Genomic Encyclopedia of Type Strains, Phase IV (KMG-IV): sequencing the most valuable type-strain genomes for metagenomic binning, comparative biology and taxonomic classification.</title>
        <authorList>
            <person name="Goeker M."/>
        </authorList>
    </citation>
    <scope>NUCLEOTIDE SEQUENCE [LARGE SCALE GENOMIC DNA]</scope>
    <source>
        <strain evidence="10 11">DSM 5900</strain>
    </source>
</reference>
<dbReference type="InterPro" id="IPR036388">
    <property type="entry name" value="WH-like_DNA-bd_sf"/>
</dbReference>
<dbReference type="GO" id="GO:0016987">
    <property type="term" value="F:sigma factor activity"/>
    <property type="evidence" value="ECO:0007669"/>
    <property type="project" value="UniProtKB-KW"/>
</dbReference>
<feature type="compositionally biased region" description="Low complexity" evidence="7">
    <location>
        <begin position="25"/>
        <end position="35"/>
    </location>
</feature>
<dbReference type="Gene3D" id="1.10.1740.10">
    <property type="match status" value="1"/>
</dbReference>
<evidence type="ECO:0000256" key="5">
    <source>
        <dbReference type="ARBA" id="ARBA00023163"/>
    </source>
</evidence>
<feature type="domain" description="RNA polymerase sigma factor 70 region 4 type 2" evidence="9">
    <location>
        <begin position="144"/>
        <end position="191"/>
    </location>
</feature>
<dbReference type="PANTHER" id="PTHR43133:SF25">
    <property type="entry name" value="RNA POLYMERASE SIGMA FACTOR RFAY-RELATED"/>
    <property type="match status" value="1"/>
</dbReference>
<proteinExistence type="inferred from homology"/>
<comment type="caution">
    <text evidence="10">The sequence shown here is derived from an EMBL/GenBank/DDBJ whole genome shotgun (WGS) entry which is preliminary data.</text>
</comment>
<dbReference type="CDD" id="cd06171">
    <property type="entry name" value="Sigma70_r4"/>
    <property type="match status" value="1"/>
</dbReference>
<evidence type="ECO:0000256" key="2">
    <source>
        <dbReference type="ARBA" id="ARBA00023015"/>
    </source>
</evidence>
<dbReference type="PANTHER" id="PTHR43133">
    <property type="entry name" value="RNA POLYMERASE ECF-TYPE SIGMA FACTO"/>
    <property type="match status" value="1"/>
</dbReference>
<feature type="region of interest" description="Disordered" evidence="7">
    <location>
        <begin position="194"/>
        <end position="219"/>
    </location>
</feature>